<dbReference type="SUPFAM" id="SSF53474">
    <property type="entry name" value="alpha/beta-Hydrolases"/>
    <property type="match status" value="1"/>
</dbReference>
<keyword evidence="4" id="KW-1185">Reference proteome</keyword>
<dbReference type="InterPro" id="IPR000639">
    <property type="entry name" value="Epox_hydrolase-like"/>
</dbReference>
<evidence type="ECO:0000256" key="1">
    <source>
        <dbReference type="ARBA" id="ARBA00022801"/>
    </source>
</evidence>
<dbReference type="Gene3D" id="3.40.50.1820">
    <property type="entry name" value="alpha/beta hydrolase"/>
    <property type="match status" value="1"/>
</dbReference>
<dbReference type="PRINTS" id="PR00412">
    <property type="entry name" value="EPOXHYDRLASE"/>
</dbReference>
<dbReference type="Pfam" id="PF00561">
    <property type="entry name" value="Abhydrolase_1"/>
    <property type="match status" value="1"/>
</dbReference>
<dbReference type="AlphaFoldDB" id="A0A1I3BQ40"/>
<feature type="domain" description="AB hydrolase-1" evidence="2">
    <location>
        <begin position="28"/>
        <end position="273"/>
    </location>
</feature>
<keyword evidence="1" id="KW-0378">Hydrolase</keyword>
<evidence type="ECO:0000313" key="4">
    <source>
        <dbReference type="Proteomes" id="UP000198668"/>
    </source>
</evidence>
<dbReference type="OrthoDB" id="9773293at2"/>
<name>A0A1I3BQ40_9LACT</name>
<organism evidence="3 4">
    <name type="scientific">Pisciglobus halotolerans</name>
    <dbReference type="NCBI Taxonomy" id="745365"/>
    <lineage>
        <taxon>Bacteria</taxon>
        <taxon>Bacillati</taxon>
        <taxon>Bacillota</taxon>
        <taxon>Bacilli</taxon>
        <taxon>Lactobacillales</taxon>
        <taxon>Carnobacteriaceae</taxon>
    </lineage>
</organism>
<dbReference type="PRINTS" id="PR00111">
    <property type="entry name" value="ABHYDROLASE"/>
</dbReference>
<gene>
    <name evidence="3" type="ORF">SAMN04489868_10871</name>
</gene>
<dbReference type="InterPro" id="IPR000073">
    <property type="entry name" value="AB_hydrolase_1"/>
</dbReference>
<dbReference type="RefSeq" id="WP_092091795.1">
    <property type="nucleotide sequence ID" value="NZ_FOQE01000008.1"/>
</dbReference>
<sequence length="297" mass="33907">MEKREHQSIETNGIKLHVVQQGPEEGDLVLLLHGFPEYWYGWHKQMAYLADKGFRVWAPDQRGYNLSDKPEKVTDYRIEYLVADIVGLIKASGKEKVFLIGHDWGGIVAWRVAREFPQLIHKLIILNAPHEAAMGRQIVRQPSQLLKSSYILFFQLRKVPERLLQFSNWKPALSALQNSSRKGTFNDEELQCYRTAWSQPNAMRSMINWYRANLPGMTASKAPLKVTVPTLVIWGAKDQFLGSGLADASLQYCENGQGILLGEATHWVQHEEPEHVNQLMMDFIAGYEARSTETTGK</sequence>
<reference evidence="3 4" key="1">
    <citation type="submission" date="2016-10" db="EMBL/GenBank/DDBJ databases">
        <authorList>
            <person name="de Groot N.N."/>
        </authorList>
    </citation>
    <scope>NUCLEOTIDE SEQUENCE [LARGE SCALE GENOMIC DNA]</scope>
    <source>
        <strain evidence="3 4">DSM 27630</strain>
    </source>
</reference>
<dbReference type="EMBL" id="FOQE01000008">
    <property type="protein sequence ID" value="SFH64428.1"/>
    <property type="molecule type" value="Genomic_DNA"/>
</dbReference>
<evidence type="ECO:0000313" key="3">
    <source>
        <dbReference type="EMBL" id="SFH64428.1"/>
    </source>
</evidence>
<protein>
    <submittedName>
        <fullName evidence="3">Pimeloyl-ACP methyl ester carboxylesterase</fullName>
    </submittedName>
</protein>
<dbReference type="PANTHER" id="PTHR43329">
    <property type="entry name" value="EPOXIDE HYDROLASE"/>
    <property type="match status" value="1"/>
</dbReference>
<dbReference type="GO" id="GO:0016787">
    <property type="term" value="F:hydrolase activity"/>
    <property type="evidence" value="ECO:0007669"/>
    <property type="project" value="UniProtKB-KW"/>
</dbReference>
<dbReference type="Proteomes" id="UP000198668">
    <property type="component" value="Unassembled WGS sequence"/>
</dbReference>
<evidence type="ECO:0000259" key="2">
    <source>
        <dbReference type="Pfam" id="PF00561"/>
    </source>
</evidence>
<proteinExistence type="predicted"/>
<dbReference type="InterPro" id="IPR029058">
    <property type="entry name" value="AB_hydrolase_fold"/>
</dbReference>
<accession>A0A1I3BQ40</accession>